<dbReference type="AlphaFoldDB" id="A0A3B0M5H3"/>
<dbReference type="Proteomes" id="UP000272908">
    <property type="component" value="Unassembled WGS sequence"/>
</dbReference>
<evidence type="ECO:0000313" key="2">
    <source>
        <dbReference type="EMBL" id="SUZ31335.1"/>
    </source>
</evidence>
<dbReference type="EMBL" id="UIHC01000007">
    <property type="protein sequence ID" value="SUZ31335.1"/>
    <property type="molecule type" value="Genomic_DNA"/>
</dbReference>
<proteinExistence type="predicted"/>
<keyword evidence="1" id="KW-0732">Signal</keyword>
<protein>
    <recommendedName>
        <fullName evidence="4">LPS-assembly lipoprotein LptE</fullName>
    </recommendedName>
</protein>
<sequence length="159" mass="16986">MWLSDRRVFLFGALALAGCGFTPAYAPNGSGTALRGQVRADDPSDSLGFEFVAGLEERLGRPQGARYALSYTLETSERGGARVVGVGETRIALLGNLDYSLTELATGDTVTSGRLRNVTNYSTTANQLATQRSREDAEARLMRILADQVAARLLAALAE</sequence>
<dbReference type="InterPro" id="IPR007485">
    <property type="entry name" value="LPS_assembly_LptE"/>
</dbReference>
<dbReference type="OrthoDB" id="7629596at2"/>
<dbReference type="RefSeq" id="WP_121093625.1">
    <property type="nucleotide sequence ID" value="NZ_UIHC01000007.1"/>
</dbReference>
<reference evidence="3" key="1">
    <citation type="submission" date="2018-08" db="EMBL/GenBank/DDBJ databases">
        <authorList>
            <person name="Rodrigo-Torres L."/>
            <person name="Arahal R. D."/>
            <person name="Lucena T."/>
        </authorList>
    </citation>
    <scope>NUCLEOTIDE SEQUENCE [LARGE SCALE GENOMIC DNA]</scope>
    <source>
        <strain evidence="3">CECT 7235</strain>
    </source>
</reference>
<dbReference type="Pfam" id="PF04390">
    <property type="entry name" value="LptE"/>
    <property type="match status" value="1"/>
</dbReference>
<dbReference type="GO" id="GO:0043165">
    <property type="term" value="P:Gram-negative-bacterium-type cell outer membrane assembly"/>
    <property type="evidence" value="ECO:0007669"/>
    <property type="project" value="InterPro"/>
</dbReference>
<accession>A0A3B0M5H3</accession>
<feature type="chain" id="PRO_5017291428" description="LPS-assembly lipoprotein LptE" evidence="1">
    <location>
        <begin position="27"/>
        <end position="159"/>
    </location>
</feature>
<dbReference type="Gene3D" id="3.30.160.150">
    <property type="entry name" value="Lipoprotein like domain"/>
    <property type="match status" value="1"/>
</dbReference>
<evidence type="ECO:0000256" key="1">
    <source>
        <dbReference type="SAM" id="SignalP"/>
    </source>
</evidence>
<keyword evidence="3" id="KW-1185">Reference proteome</keyword>
<dbReference type="GO" id="GO:0019867">
    <property type="term" value="C:outer membrane"/>
    <property type="evidence" value="ECO:0007669"/>
    <property type="project" value="InterPro"/>
</dbReference>
<gene>
    <name evidence="2" type="ORF">ROE7235_01074</name>
</gene>
<dbReference type="PROSITE" id="PS51257">
    <property type="entry name" value="PROKAR_LIPOPROTEIN"/>
    <property type="match status" value="1"/>
</dbReference>
<name>A0A3B0M5H3_9RHOB</name>
<evidence type="ECO:0000313" key="3">
    <source>
        <dbReference type="Proteomes" id="UP000272908"/>
    </source>
</evidence>
<organism evidence="2 3">
    <name type="scientific">Roseinatronobacter ekhonensis</name>
    <dbReference type="NCBI Taxonomy" id="254356"/>
    <lineage>
        <taxon>Bacteria</taxon>
        <taxon>Pseudomonadati</taxon>
        <taxon>Pseudomonadota</taxon>
        <taxon>Alphaproteobacteria</taxon>
        <taxon>Rhodobacterales</taxon>
        <taxon>Paracoccaceae</taxon>
        <taxon>Roseinatronobacter</taxon>
    </lineage>
</organism>
<feature type="signal peptide" evidence="1">
    <location>
        <begin position="1"/>
        <end position="26"/>
    </location>
</feature>
<evidence type="ECO:0008006" key="4">
    <source>
        <dbReference type="Google" id="ProtNLM"/>
    </source>
</evidence>